<gene>
    <name evidence="3" type="ORF">SAMN05920897_102125</name>
</gene>
<protein>
    <recommendedName>
        <fullName evidence="5">Lipopolysaccharide assembly protein A domain-containing protein</fullName>
    </recommendedName>
</protein>
<name>A0A1N6P519_9SPIO</name>
<feature type="compositionally biased region" description="Basic residues" evidence="1">
    <location>
        <begin position="110"/>
        <end position="121"/>
    </location>
</feature>
<dbReference type="AlphaFoldDB" id="A0A1N6P519"/>
<proteinExistence type="predicted"/>
<dbReference type="STRING" id="159291.SAMN05920897_102125"/>
<evidence type="ECO:0000256" key="2">
    <source>
        <dbReference type="SAM" id="Phobius"/>
    </source>
</evidence>
<dbReference type="OrthoDB" id="371372at2"/>
<accession>A0A1N6P519</accession>
<dbReference type="RefSeq" id="WP_076487674.1">
    <property type="nucleotide sequence ID" value="NZ_FTMS01000002.1"/>
</dbReference>
<dbReference type="EMBL" id="FTMS01000002">
    <property type="protein sequence ID" value="SIP99272.1"/>
    <property type="molecule type" value="Genomic_DNA"/>
</dbReference>
<organism evidence="3 4">
    <name type="scientific">Alkalispirochaeta americana</name>
    <dbReference type="NCBI Taxonomy" id="159291"/>
    <lineage>
        <taxon>Bacteria</taxon>
        <taxon>Pseudomonadati</taxon>
        <taxon>Spirochaetota</taxon>
        <taxon>Spirochaetia</taxon>
        <taxon>Spirochaetales</taxon>
        <taxon>Spirochaetaceae</taxon>
        <taxon>Alkalispirochaeta</taxon>
    </lineage>
</organism>
<evidence type="ECO:0000313" key="3">
    <source>
        <dbReference type="EMBL" id="SIP99272.1"/>
    </source>
</evidence>
<feature type="region of interest" description="Disordered" evidence="1">
    <location>
        <begin position="65"/>
        <end position="121"/>
    </location>
</feature>
<keyword evidence="2" id="KW-1133">Transmembrane helix</keyword>
<keyword evidence="2" id="KW-0472">Membrane</keyword>
<evidence type="ECO:0000313" key="4">
    <source>
        <dbReference type="Proteomes" id="UP000186400"/>
    </source>
</evidence>
<keyword evidence="2" id="KW-0812">Transmembrane</keyword>
<reference evidence="3 4" key="1">
    <citation type="submission" date="2017-01" db="EMBL/GenBank/DDBJ databases">
        <authorList>
            <person name="Mah S.A."/>
            <person name="Swanson W.J."/>
            <person name="Moy G.W."/>
            <person name="Vacquier V.D."/>
        </authorList>
    </citation>
    <scope>NUCLEOTIDE SEQUENCE [LARGE SCALE GENOMIC DNA]</scope>
    <source>
        <strain evidence="3 4">ASpG1</strain>
    </source>
</reference>
<dbReference type="Proteomes" id="UP000186400">
    <property type="component" value="Unassembled WGS sequence"/>
</dbReference>
<feature type="compositionally biased region" description="Basic and acidic residues" evidence="1">
    <location>
        <begin position="94"/>
        <end position="107"/>
    </location>
</feature>
<evidence type="ECO:0008006" key="5">
    <source>
        <dbReference type="Google" id="ProtNLM"/>
    </source>
</evidence>
<evidence type="ECO:0000256" key="1">
    <source>
        <dbReference type="SAM" id="MobiDB-lite"/>
    </source>
</evidence>
<feature type="transmembrane region" description="Helical" evidence="2">
    <location>
        <begin position="41"/>
        <end position="62"/>
    </location>
</feature>
<keyword evidence="4" id="KW-1185">Reference proteome</keyword>
<feature type="compositionally biased region" description="Basic and acidic residues" evidence="1">
    <location>
        <begin position="70"/>
        <end position="86"/>
    </location>
</feature>
<sequence length="121" mass="13840">MPWKLLLYLVLLGCVLAFVGLNLDHTADISLGFVLYQDVPVFLSLFFAFFLGVVLTIPAVMFTTSRKTRDRSERRRERQEQREIRNQKKALTASRKEERRQAREAAKAAKTAKKRSLPGGS</sequence>